<accession>A0A8S4RPR8</accession>
<protein>
    <submittedName>
        <fullName evidence="1">Jg24653 protein</fullName>
    </submittedName>
</protein>
<evidence type="ECO:0000313" key="1">
    <source>
        <dbReference type="EMBL" id="CAH2239764.1"/>
    </source>
</evidence>
<organism evidence="1 2">
    <name type="scientific">Pararge aegeria aegeria</name>
    <dbReference type="NCBI Taxonomy" id="348720"/>
    <lineage>
        <taxon>Eukaryota</taxon>
        <taxon>Metazoa</taxon>
        <taxon>Ecdysozoa</taxon>
        <taxon>Arthropoda</taxon>
        <taxon>Hexapoda</taxon>
        <taxon>Insecta</taxon>
        <taxon>Pterygota</taxon>
        <taxon>Neoptera</taxon>
        <taxon>Endopterygota</taxon>
        <taxon>Lepidoptera</taxon>
        <taxon>Glossata</taxon>
        <taxon>Ditrysia</taxon>
        <taxon>Papilionoidea</taxon>
        <taxon>Nymphalidae</taxon>
        <taxon>Satyrinae</taxon>
        <taxon>Satyrini</taxon>
        <taxon>Parargina</taxon>
        <taxon>Pararge</taxon>
    </lineage>
</organism>
<sequence length="77" mass="9011">MVVAYRSENRWVSRFWNGDLAPENAALVDYHELDRRHEVSWKQAARTAEFGTLYKRPMSSSGRSSFEVIIQNFQMAD</sequence>
<dbReference type="OrthoDB" id="7466345at2759"/>
<proteinExistence type="predicted"/>
<dbReference type="AlphaFoldDB" id="A0A8S4RPR8"/>
<dbReference type="Proteomes" id="UP000838756">
    <property type="component" value="Unassembled WGS sequence"/>
</dbReference>
<evidence type="ECO:0000313" key="2">
    <source>
        <dbReference type="Proteomes" id="UP000838756"/>
    </source>
</evidence>
<reference evidence="1" key="1">
    <citation type="submission" date="2022-03" db="EMBL/GenBank/DDBJ databases">
        <authorList>
            <person name="Lindestad O."/>
        </authorList>
    </citation>
    <scope>NUCLEOTIDE SEQUENCE</scope>
</reference>
<dbReference type="EMBL" id="CAKXAJ010025458">
    <property type="protein sequence ID" value="CAH2239764.1"/>
    <property type="molecule type" value="Genomic_DNA"/>
</dbReference>
<keyword evidence="2" id="KW-1185">Reference proteome</keyword>
<gene>
    <name evidence="1" type="primary">jg24653</name>
    <name evidence="1" type="ORF">PAEG_LOCUS16419</name>
</gene>
<name>A0A8S4RPR8_9NEOP</name>
<comment type="caution">
    <text evidence="1">The sequence shown here is derived from an EMBL/GenBank/DDBJ whole genome shotgun (WGS) entry which is preliminary data.</text>
</comment>